<organism evidence="2 3">
    <name type="scientific">Paenibacillus thermoaerophilus</name>
    <dbReference type="NCBI Taxonomy" id="1215385"/>
    <lineage>
        <taxon>Bacteria</taxon>
        <taxon>Bacillati</taxon>
        <taxon>Bacillota</taxon>
        <taxon>Bacilli</taxon>
        <taxon>Bacillales</taxon>
        <taxon>Paenibacillaceae</taxon>
        <taxon>Paenibacillus</taxon>
    </lineage>
</organism>
<sequence length="178" mass="20028">MHKDFADLKGHWAETYVSKLAAKHIVNGVDEEHFAPDRPITRADLITMAVRSLGFTEPEYAEVFSDVSKDKYYAGFVSKAAEIGLAEGYNGRFRPEDSLTREEAVTVLMRLADYRNKAWPGADTADFADRGEISEWAREHVKRAKAAGIVEGRGDNRFEPKANVTRSELAKMLYLTIK</sequence>
<dbReference type="InterPro" id="IPR001119">
    <property type="entry name" value="SLH_dom"/>
</dbReference>
<comment type="caution">
    <text evidence="2">The sequence shown here is derived from an EMBL/GenBank/DDBJ whole genome shotgun (WGS) entry which is preliminary data.</text>
</comment>
<feature type="domain" description="SLH" evidence="1">
    <location>
        <begin position="124"/>
        <end position="178"/>
    </location>
</feature>
<evidence type="ECO:0000313" key="2">
    <source>
        <dbReference type="EMBL" id="MFC7750314.1"/>
    </source>
</evidence>
<dbReference type="Proteomes" id="UP001596528">
    <property type="component" value="Unassembled WGS sequence"/>
</dbReference>
<dbReference type="EMBL" id="JBHTGQ010000023">
    <property type="protein sequence ID" value="MFC7750314.1"/>
    <property type="molecule type" value="Genomic_DNA"/>
</dbReference>
<dbReference type="PANTHER" id="PTHR43308:SF5">
    <property type="entry name" value="S-LAYER PROTEIN _ PEPTIDOGLYCAN ENDO-BETA-N-ACETYLGLUCOSAMINIDASE"/>
    <property type="match status" value="1"/>
</dbReference>
<dbReference type="PROSITE" id="PS51272">
    <property type="entry name" value="SLH"/>
    <property type="match status" value="3"/>
</dbReference>
<dbReference type="RefSeq" id="WP_246068009.1">
    <property type="nucleotide sequence ID" value="NZ_JBHTGQ010000023.1"/>
</dbReference>
<dbReference type="InterPro" id="IPR051465">
    <property type="entry name" value="Cell_Envelope_Struct_Comp"/>
</dbReference>
<reference evidence="3" key="1">
    <citation type="journal article" date="2019" name="Int. J. Syst. Evol. Microbiol.">
        <title>The Global Catalogue of Microorganisms (GCM) 10K type strain sequencing project: providing services to taxonomists for standard genome sequencing and annotation.</title>
        <authorList>
            <consortium name="The Broad Institute Genomics Platform"/>
            <consortium name="The Broad Institute Genome Sequencing Center for Infectious Disease"/>
            <person name="Wu L."/>
            <person name="Ma J."/>
        </authorList>
    </citation>
    <scope>NUCLEOTIDE SEQUENCE [LARGE SCALE GENOMIC DNA]</scope>
    <source>
        <strain evidence="3">JCM 18657</strain>
    </source>
</reference>
<protein>
    <submittedName>
        <fullName evidence="2">S-layer homology domain-containing protein</fullName>
    </submittedName>
</protein>
<evidence type="ECO:0000313" key="3">
    <source>
        <dbReference type="Proteomes" id="UP001596528"/>
    </source>
</evidence>
<feature type="domain" description="SLH" evidence="1">
    <location>
        <begin position="1"/>
        <end position="63"/>
    </location>
</feature>
<proteinExistence type="predicted"/>
<keyword evidence="3" id="KW-1185">Reference proteome</keyword>
<dbReference type="PANTHER" id="PTHR43308">
    <property type="entry name" value="OUTER MEMBRANE PROTEIN ALPHA-RELATED"/>
    <property type="match status" value="1"/>
</dbReference>
<name>A0ABW2V2D5_9BACL</name>
<dbReference type="Pfam" id="PF00395">
    <property type="entry name" value="SLH"/>
    <property type="match status" value="3"/>
</dbReference>
<feature type="domain" description="SLH" evidence="1">
    <location>
        <begin position="64"/>
        <end position="122"/>
    </location>
</feature>
<gene>
    <name evidence="2" type="ORF">ACFQWB_10285</name>
</gene>
<accession>A0ABW2V2D5</accession>
<evidence type="ECO:0000259" key="1">
    <source>
        <dbReference type="PROSITE" id="PS51272"/>
    </source>
</evidence>